<proteinExistence type="predicted"/>
<reference evidence="4 5" key="1">
    <citation type="submission" date="2020-04" db="EMBL/GenBank/DDBJ databases">
        <authorList>
            <person name="Zhang R."/>
            <person name="Schippers A."/>
        </authorList>
    </citation>
    <scope>NUCLEOTIDE SEQUENCE [LARGE SCALE GENOMIC DNA]</scope>
    <source>
        <strain evidence="4 5">DSM 109850</strain>
    </source>
</reference>
<dbReference type="InterPro" id="IPR010998">
    <property type="entry name" value="Integrase_recombinase_N"/>
</dbReference>
<name>A0A7Y0L8B1_9FIRM</name>
<keyword evidence="2" id="KW-0233">DNA recombination</keyword>
<dbReference type="SUPFAM" id="SSF56349">
    <property type="entry name" value="DNA breaking-rejoining enzymes"/>
    <property type="match status" value="1"/>
</dbReference>
<gene>
    <name evidence="4" type="ORF">HIJ39_22420</name>
</gene>
<evidence type="ECO:0000259" key="3">
    <source>
        <dbReference type="PROSITE" id="PS51898"/>
    </source>
</evidence>
<dbReference type="Gene3D" id="1.10.443.10">
    <property type="entry name" value="Intergrase catalytic core"/>
    <property type="match status" value="1"/>
</dbReference>
<protein>
    <submittedName>
        <fullName evidence="4">Tyrosine-type recombinase/integrase</fullName>
    </submittedName>
</protein>
<dbReference type="Proteomes" id="UP000533476">
    <property type="component" value="Unassembled WGS sequence"/>
</dbReference>
<organism evidence="4 5">
    <name type="scientific">Sulfobacillus harzensis</name>
    <dbReference type="NCBI Taxonomy" id="2729629"/>
    <lineage>
        <taxon>Bacteria</taxon>
        <taxon>Bacillati</taxon>
        <taxon>Bacillota</taxon>
        <taxon>Clostridia</taxon>
        <taxon>Eubacteriales</taxon>
        <taxon>Clostridiales Family XVII. Incertae Sedis</taxon>
        <taxon>Sulfobacillus</taxon>
    </lineage>
</organism>
<dbReference type="RefSeq" id="WP_169103260.1">
    <property type="nucleotide sequence ID" value="NZ_JABBVZ010000214.1"/>
</dbReference>
<accession>A0A7Y0L8B1</accession>
<dbReference type="AlphaFoldDB" id="A0A7Y0L8B1"/>
<dbReference type="Pfam" id="PF00589">
    <property type="entry name" value="Phage_integrase"/>
    <property type="match status" value="1"/>
</dbReference>
<dbReference type="Gene3D" id="1.10.150.130">
    <property type="match status" value="1"/>
</dbReference>
<feature type="domain" description="Tyr recombinase" evidence="3">
    <location>
        <begin position="217"/>
        <end position="400"/>
    </location>
</feature>
<sequence>MKEDLSVAELIVVTRELLLQTQHTPLSLQRFETVWGELEQFACAEQASAFTRELGATFLAHRYGLVLGAEPWPTARRDQNRLRAIEVLLDCQAHHPVSIRRRTTSTPFQGPWAPIMDAFVAYEKRAGRAARTMETHLLYLARFMEFLDAAGVADPAALDARVLTEFVSLTGREYSRSTLYCTSCLLRTFLRYLHREGHTARNLAVFVPPVSGVKKVHLPSSYAADDIARLLTAVDRANPKGRRDYAMLLLACRLGLRASDICRLTFASFQWDTNTLVITQQKTGQPLTLPLLTEVGTAVIEYLKYGRPGVDCPTIFLRHTAPVGPLTPPTLHSIVSQYLTRAGVAVPPGKNGFSDCAPPSGAVVDSRHRFDGDLCATGRYRSLQVKVLLLRITPFKWDSQ</sequence>
<feature type="non-terminal residue" evidence="4">
    <location>
        <position position="400"/>
    </location>
</feature>
<dbReference type="PROSITE" id="PS51898">
    <property type="entry name" value="TYR_RECOMBINASE"/>
    <property type="match status" value="1"/>
</dbReference>
<dbReference type="GO" id="GO:0006310">
    <property type="term" value="P:DNA recombination"/>
    <property type="evidence" value="ECO:0007669"/>
    <property type="project" value="UniProtKB-KW"/>
</dbReference>
<dbReference type="EMBL" id="JABBVZ010000214">
    <property type="protein sequence ID" value="NMP25060.1"/>
    <property type="molecule type" value="Genomic_DNA"/>
</dbReference>
<keyword evidence="5" id="KW-1185">Reference proteome</keyword>
<evidence type="ECO:0000313" key="5">
    <source>
        <dbReference type="Proteomes" id="UP000533476"/>
    </source>
</evidence>
<evidence type="ECO:0000256" key="2">
    <source>
        <dbReference type="ARBA" id="ARBA00023172"/>
    </source>
</evidence>
<evidence type="ECO:0000313" key="4">
    <source>
        <dbReference type="EMBL" id="NMP25060.1"/>
    </source>
</evidence>
<dbReference type="GO" id="GO:0015074">
    <property type="term" value="P:DNA integration"/>
    <property type="evidence" value="ECO:0007669"/>
    <property type="project" value="InterPro"/>
</dbReference>
<comment type="caution">
    <text evidence="4">The sequence shown here is derived from an EMBL/GenBank/DDBJ whole genome shotgun (WGS) entry which is preliminary data.</text>
</comment>
<dbReference type="InterPro" id="IPR013762">
    <property type="entry name" value="Integrase-like_cat_sf"/>
</dbReference>
<dbReference type="InterPro" id="IPR011010">
    <property type="entry name" value="DNA_brk_join_enz"/>
</dbReference>
<keyword evidence="1" id="KW-0238">DNA-binding</keyword>
<evidence type="ECO:0000256" key="1">
    <source>
        <dbReference type="ARBA" id="ARBA00023125"/>
    </source>
</evidence>
<dbReference type="InterPro" id="IPR002104">
    <property type="entry name" value="Integrase_catalytic"/>
</dbReference>
<dbReference type="GO" id="GO:0003677">
    <property type="term" value="F:DNA binding"/>
    <property type="evidence" value="ECO:0007669"/>
    <property type="project" value="UniProtKB-KW"/>
</dbReference>